<feature type="transmembrane region" description="Helical" evidence="10">
    <location>
        <begin position="12"/>
        <end position="31"/>
    </location>
</feature>
<dbReference type="GO" id="GO:0009252">
    <property type="term" value="P:peptidoglycan biosynthetic process"/>
    <property type="evidence" value="ECO:0007669"/>
    <property type="project" value="UniProtKB-UniRule"/>
</dbReference>
<evidence type="ECO:0000256" key="5">
    <source>
        <dbReference type="ARBA" id="ARBA00022984"/>
    </source>
</evidence>
<feature type="transmembrane region" description="Helical" evidence="10">
    <location>
        <begin position="329"/>
        <end position="350"/>
    </location>
</feature>
<keyword evidence="2 10" id="KW-1003">Cell membrane</keyword>
<dbReference type="AlphaFoldDB" id="A0A9Q3YMI5"/>
<comment type="subcellular location">
    <subcellularLocation>
        <location evidence="10">Cell inner membrane</location>
        <topology evidence="10">Multi-pass membrane protein</topology>
    </subcellularLocation>
    <subcellularLocation>
        <location evidence="1">Cell membrane</location>
        <topology evidence="1">Multi-pass membrane protein</topology>
    </subcellularLocation>
</comment>
<evidence type="ECO:0000256" key="6">
    <source>
        <dbReference type="ARBA" id="ARBA00022989"/>
    </source>
</evidence>
<dbReference type="EMBL" id="JAJGNA010000009">
    <property type="protein sequence ID" value="MCC4308822.1"/>
    <property type="molecule type" value="Genomic_DNA"/>
</dbReference>
<dbReference type="GO" id="GO:0015648">
    <property type="term" value="F:lipid-linked peptidoglycan transporter activity"/>
    <property type="evidence" value="ECO:0007669"/>
    <property type="project" value="UniProtKB-UniRule"/>
</dbReference>
<feature type="transmembrane region" description="Helical" evidence="10">
    <location>
        <begin position="464"/>
        <end position="482"/>
    </location>
</feature>
<accession>A0A9Q3YMI5</accession>
<name>A0A9Q3YMI5_9GAMM</name>
<keyword evidence="7 10" id="KW-0472">Membrane</keyword>
<keyword evidence="5 10" id="KW-0573">Peptidoglycan synthesis</keyword>
<comment type="pathway">
    <text evidence="10">Cell wall biogenesis; peptidoglycan biosynthesis.</text>
</comment>
<evidence type="ECO:0000256" key="8">
    <source>
        <dbReference type="ARBA" id="ARBA00060041"/>
    </source>
</evidence>
<dbReference type="InterPro" id="IPR051050">
    <property type="entry name" value="Lipid_II_flippase_MurJ/MviN"/>
</dbReference>
<evidence type="ECO:0000256" key="4">
    <source>
        <dbReference type="ARBA" id="ARBA00022960"/>
    </source>
</evidence>
<gene>
    <name evidence="10 12" type="primary">murJ</name>
    <name evidence="12" type="ORF">LL252_09600</name>
</gene>
<feature type="transmembrane region" description="Helical" evidence="10">
    <location>
        <begin position="175"/>
        <end position="193"/>
    </location>
</feature>
<evidence type="ECO:0000256" key="3">
    <source>
        <dbReference type="ARBA" id="ARBA00022692"/>
    </source>
</evidence>
<evidence type="ECO:0000256" key="2">
    <source>
        <dbReference type="ARBA" id="ARBA00022475"/>
    </source>
</evidence>
<feature type="transmembrane region" description="Helical" evidence="10">
    <location>
        <begin position="205"/>
        <end position="224"/>
    </location>
</feature>
<organism evidence="12 13">
    <name type="scientific">Alloalcanivorax marinus</name>
    <dbReference type="NCBI Taxonomy" id="1177169"/>
    <lineage>
        <taxon>Bacteria</taxon>
        <taxon>Pseudomonadati</taxon>
        <taxon>Pseudomonadota</taxon>
        <taxon>Gammaproteobacteria</taxon>
        <taxon>Oceanospirillales</taxon>
        <taxon>Alcanivoracaceae</taxon>
        <taxon>Alloalcanivorax</taxon>
    </lineage>
</organism>
<sequence length="524" mass="56869">MDEQATKGKKGGLLASTLVVSAMTLLSRVLGLVRDVVLARLLGASAGTDAFFVAFRIPNFLRRLFAEGAFNQAFVPVLSEYRTRARDEGSLAATRQLIDRVAGTLGGTLALVTLLGVLGAPLLIWVFAPGFGDDPHKRALAVEMLRLTFPYLFFIALTAFAGSILNTWNRFAVPAFTPVLLNLSLIGSALYLAPHFAEGRMAVALAWGVLIAGIVQLLFQLPFLARLSLMPVPRMAWRDPGVRRILRLMAPALFGVSVSQINLLLDTVLASLLQTGSVTWLYYSDRLTELPLGVFAIAIGTVILPSLSGKHAGDDPQAFRRTLDWALRLVLLIGVPAALALAVIAEPLLATLFRHGEFTANDVLRSAESLRAYSAGLVAFMLIKVLAPGYFARQDTKTPVKIGVIAMVANMVFNLLLVWPLQHAGLALATSLSAWLNAGLLYLGLRRTGVFQPLEGWGRHWLRLLLAGAAMAAAIHFLARFAGVWLQGALTERILWLGLIVVAGMLIYLLVLLILGLRPRHLRR</sequence>
<dbReference type="PIRSF" id="PIRSF002869">
    <property type="entry name" value="MviN"/>
    <property type="match status" value="1"/>
</dbReference>
<feature type="transmembrane region" description="Helical" evidence="10">
    <location>
        <begin position="148"/>
        <end position="168"/>
    </location>
</feature>
<keyword evidence="4 10" id="KW-0133">Cell shape</keyword>
<feature type="transmembrane region" description="Helical" evidence="10">
    <location>
        <begin position="290"/>
        <end position="308"/>
    </location>
</feature>
<feature type="transmembrane region" description="Helical" evidence="10">
    <location>
        <begin position="399"/>
        <end position="419"/>
    </location>
</feature>
<dbReference type="GO" id="GO:0034204">
    <property type="term" value="P:lipid translocation"/>
    <property type="evidence" value="ECO:0007669"/>
    <property type="project" value="TreeGrafter"/>
</dbReference>
<evidence type="ECO:0000256" key="1">
    <source>
        <dbReference type="ARBA" id="ARBA00004651"/>
    </source>
</evidence>
<proteinExistence type="inferred from homology"/>
<protein>
    <recommendedName>
        <fullName evidence="10">Probable lipid II flippase MurJ</fullName>
    </recommendedName>
</protein>
<dbReference type="Pfam" id="PF03023">
    <property type="entry name" value="MurJ"/>
    <property type="match status" value="1"/>
</dbReference>
<dbReference type="GO" id="GO:0005886">
    <property type="term" value="C:plasma membrane"/>
    <property type="evidence" value="ECO:0007669"/>
    <property type="project" value="UniProtKB-SubCell"/>
</dbReference>
<keyword evidence="6 10" id="KW-1133">Transmembrane helix</keyword>
<feature type="transmembrane region" description="Helical" evidence="10">
    <location>
        <begin position="105"/>
        <end position="128"/>
    </location>
</feature>
<dbReference type="CDD" id="cd13123">
    <property type="entry name" value="MATE_MurJ_like"/>
    <property type="match status" value="1"/>
</dbReference>
<comment type="function">
    <text evidence="8 10 11">Involved in peptidoglycan biosynthesis. Transports lipid-linked peptidoglycan precursors from the inner to the outer leaflet of the cytoplasmic membrane.</text>
</comment>
<comment type="caution">
    <text evidence="12">The sequence shown here is derived from an EMBL/GenBank/DDBJ whole genome shotgun (WGS) entry which is preliminary data.</text>
</comment>
<evidence type="ECO:0000313" key="13">
    <source>
        <dbReference type="Proteomes" id="UP001108027"/>
    </source>
</evidence>
<keyword evidence="3 10" id="KW-0812">Transmembrane</keyword>
<evidence type="ECO:0000313" key="12">
    <source>
        <dbReference type="EMBL" id="MCC4308822.1"/>
    </source>
</evidence>
<keyword evidence="10 11" id="KW-0813">Transport</keyword>
<evidence type="ECO:0000256" key="9">
    <source>
        <dbReference type="ARBA" id="ARBA00061532"/>
    </source>
</evidence>
<dbReference type="GO" id="GO:0071555">
    <property type="term" value="P:cell wall organization"/>
    <property type="evidence" value="ECO:0007669"/>
    <property type="project" value="UniProtKB-UniRule"/>
</dbReference>
<dbReference type="InterPro" id="IPR004268">
    <property type="entry name" value="MurJ"/>
</dbReference>
<dbReference type="HAMAP" id="MF_02078">
    <property type="entry name" value="MurJ_MviN"/>
    <property type="match status" value="1"/>
</dbReference>
<dbReference type="RefSeq" id="WP_204428940.1">
    <property type="nucleotide sequence ID" value="NZ_JADDOL010000010.1"/>
</dbReference>
<feature type="transmembrane region" description="Helical" evidence="10">
    <location>
        <begin position="245"/>
        <end position="270"/>
    </location>
</feature>
<feature type="transmembrane region" description="Helical" evidence="10">
    <location>
        <begin position="425"/>
        <end position="443"/>
    </location>
</feature>
<feature type="transmembrane region" description="Helical" evidence="10">
    <location>
        <begin position="37"/>
        <end position="55"/>
    </location>
</feature>
<dbReference type="PANTHER" id="PTHR47019:SF1">
    <property type="entry name" value="LIPID II FLIPPASE MURJ"/>
    <property type="match status" value="1"/>
</dbReference>
<feature type="transmembrane region" description="Helical" evidence="10">
    <location>
        <begin position="370"/>
        <end position="387"/>
    </location>
</feature>
<keyword evidence="13" id="KW-1185">Reference proteome</keyword>
<comment type="similarity">
    <text evidence="9 10 11">Belongs to the MurJ/MviN family.</text>
</comment>
<reference evidence="12" key="1">
    <citation type="submission" date="2021-10" db="EMBL/GenBank/DDBJ databases">
        <title>The diversity and Nitrogen Metabolism of Culturable Nitrate-Utilizing Bacteria Within the Oxygen Minimum Zone of the Changjiang (Yangtze River)Estuary.</title>
        <authorList>
            <person name="Zhang D."/>
            <person name="Zheng J."/>
            <person name="Liu S."/>
            <person name="He W."/>
        </authorList>
    </citation>
    <scope>NUCLEOTIDE SEQUENCE</scope>
    <source>
        <strain evidence="12">FXH-223</strain>
    </source>
</reference>
<evidence type="ECO:0000256" key="7">
    <source>
        <dbReference type="ARBA" id="ARBA00023136"/>
    </source>
</evidence>
<evidence type="ECO:0000256" key="10">
    <source>
        <dbReference type="HAMAP-Rule" id="MF_02078"/>
    </source>
</evidence>
<feature type="transmembrane region" description="Helical" evidence="10">
    <location>
        <begin position="494"/>
        <end position="517"/>
    </location>
</feature>
<dbReference type="GO" id="GO:0008360">
    <property type="term" value="P:regulation of cell shape"/>
    <property type="evidence" value="ECO:0007669"/>
    <property type="project" value="UniProtKB-UniRule"/>
</dbReference>
<dbReference type="PRINTS" id="PR01806">
    <property type="entry name" value="VIRFACTRMVIN"/>
</dbReference>
<keyword evidence="10" id="KW-0997">Cell inner membrane</keyword>
<keyword evidence="10 11" id="KW-0961">Cell wall biogenesis/degradation</keyword>
<dbReference type="NCBIfam" id="TIGR01695">
    <property type="entry name" value="murJ_mviN"/>
    <property type="match status" value="1"/>
</dbReference>
<evidence type="ECO:0000256" key="11">
    <source>
        <dbReference type="PIRNR" id="PIRNR002869"/>
    </source>
</evidence>
<dbReference type="PANTHER" id="PTHR47019">
    <property type="entry name" value="LIPID II FLIPPASE MURJ"/>
    <property type="match status" value="1"/>
</dbReference>
<dbReference type="Proteomes" id="UP001108027">
    <property type="component" value="Unassembled WGS sequence"/>
</dbReference>